<dbReference type="Proteomes" id="UP000019140">
    <property type="component" value="Unassembled WGS sequence"/>
</dbReference>
<protein>
    <recommendedName>
        <fullName evidence="1">TIR domain-containing protein</fullName>
    </recommendedName>
</protein>
<name>W4M8N8_9BACT</name>
<reference evidence="2 3" key="1">
    <citation type="journal article" date="2014" name="Nature">
        <title>An environmental bacterial taxon with a large and distinct metabolic repertoire.</title>
        <authorList>
            <person name="Wilson M.C."/>
            <person name="Mori T."/>
            <person name="Ruckert C."/>
            <person name="Uria A.R."/>
            <person name="Helf M.J."/>
            <person name="Takada K."/>
            <person name="Gernert C."/>
            <person name="Steffens U.A."/>
            <person name="Heycke N."/>
            <person name="Schmitt S."/>
            <person name="Rinke C."/>
            <person name="Helfrich E.J."/>
            <person name="Brachmann A.O."/>
            <person name="Gurgui C."/>
            <person name="Wakimoto T."/>
            <person name="Kracht M."/>
            <person name="Crusemann M."/>
            <person name="Hentschel U."/>
            <person name="Abe I."/>
            <person name="Matsunaga S."/>
            <person name="Kalinowski J."/>
            <person name="Takeyama H."/>
            <person name="Piel J."/>
        </authorList>
    </citation>
    <scope>NUCLEOTIDE SEQUENCE [LARGE SCALE GENOMIC DNA]</scope>
    <source>
        <strain evidence="3">TSY2</strain>
    </source>
</reference>
<proteinExistence type="predicted"/>
<dbReference type="HOGENOM" id="CLU_120333_0_0_7"/>
<dbReference type="Pfam" id="PF13676">
    <property type="entry name" value="TIR_2"/>
    <property type="match status" value="1"/>
</dbReference>
<comment type="caution">
    <text evidence="2">The sequence shown here is derived from an EMBL/GenBank/DDBJ whole genome shotgun (WGS) entry which is preliminary data.</text>
</comment>
<gene>
    <name evidence="2" type="ORF">ETSY2_19735</name>
</gene>
<dbReference type="Gene3D" id="3.40.50.10140">
    <property type="entry name" value="Toll/interleukin-1 receptor homology (TIR) domain"/>
    <property type="match status" value="1"/>
</dbReference>
<keyword evidence="3" id="KW-1185">Reference proteome</keyword>
<organism evidence="2 3">
    <name type="scientific">Candidatus Entotheonella gemina</name>
    <dbReference type="NCBI Taxonomy" id="1429439"/>
    <lineage>
        <taxon>Bacteria</taxon>
        <taxon>Pseudomonadati</taxon>
        <taxon>Nitrospinota/Tectimicrobiota group</taxon>
        <taxon>Candidatus Tectimicrobiota</taxon>
        <taxon>Candidatus Entotheonellia</taxon>
        <taxon>Candidatus Entotheonellales</taxon>
        <taxon>Candidatus Entotheonellaceae</taxon>
        <taxon>Candidatus Entotheonella</taxon>
    </lineage>
</organism>
<dbReference type="PROSITE" id="PS50104">
    <property type="entry name" value="TIR"/>
    <property type="match status" value="1"/>
</dbReference>
<feature type="domain" description="TIR" evidence="1">
    <location>
        <begin position="14"/>
        <end position="170"/>
    </location>
</feature>
<dbReference type="SMART" id="SM00255">
    <property type="entry name" value="TIR"/>
    <property type="match status" value="1"/>
</dbReference>
<evidence type="ECO:0000313" key="2">
    <source>
        <dbReference type="EMBL" id="ETX05997.1"/>
    </source>
</evidence>
<dbReference type="InterPro" id="IPR000157">
    <property type="entry name" value="TIR_dom"/>
</dbReference>
<accession>W4M8N8</accession>
<dbReference type="EMBL" id="AZHX01000809">
    <property type="protein sequence ID" value="ETX05997.1"/>
    <property type="molecule type" value="Genomic_DNA"/>
</dbReference>
<sequence>MGAASNHVDAIEGYKWDVFISYRRREPVRSWVHEHFYKRLYEWLPEKMVREPTIFIDEQIETGAPWRDELRNALQTSRFLVAVWSPSYFRSAWCTAEWHTMLAREKQLALGAHTTPKGLIYPIVFDSKELFPATAATIQYRDFSPWNINFSGFEATEHYGHFIREIQQVAMELGALILQAPSWDPAWPVEMPSPDSIQSVSLPRLR</sequence>
<dbReference type="SUPFAM" id="SSF52200">
    <property type="entry name" value="Toll/Interleukin receptor TIR domain"/>
    <property type="match status" value="1"/>
</dbReference>
<evidence type="ECO:0000259" key="1">
    <source>
        <dbReference type="PROSITE" id="PS50104"/>
    </source>
</evidence>
<dbReference type="InterPro" id="IPR035897">
    <property type="entry name" value="Toll_tir_struct_dom_sf"/>
</dbReference>
<dbReference type="GO" id="GO:0007165">
    <property type="term" value="P:signal transduction"/>
    <property type="evidence" value="ECO:0007669"/>
    <property type="project" value="InterPro"/>
</dbReference>
<evidence type="ECO:0000313" key="3">
    <source>
        <dbReference type="Proteomes" id="UP000019140"/>
    </source>
</evidence>
<dbReference type="AlphaFoldDB" id="W4M8N8"/>